<feature type="transmembrane region" description="Helical" evidence="6">
    <location>
        <begin position="26"/>
        <end position="46"/>
    </location>
</feature>
<gene>
    <name evidence="7" type="ORF">KPL78_26410</name>
</gene>
<evidence type="ECO:0000256" key="4">
    <source>
        <dbReference type="ARBA" id="ARBA00022989"/>
    </source>
</evidence>
<keyword evidence="8" id="KW-1185">Reference proteome</keyword>
<proteinExistence type="predicted"/>
<feature type="transmembrane region" description="Helical" evidence="6">
    <location>
        <begin position="66"/>
        <end position="84"/>
    </location>
</feature>
<accession>A0ABS7AGM5</accession>
<dbReference type="RefSeq" id="WP_219766042.1">
    <property type="nucleotide sequence ID" value="NZ_JAHYBZ010000011.1"/>
</dbReference>
<protein>
    <submittedName>
        <fullName evidence="7">Phosphate-starvation-inducible PsiE family protein</fullName>
    </submittedName>
</protein>
<comment type="subcellular location">
    <subcellularLocation>
        <location evidence="1">Cell membrane</location>
        <topology evidence="1">Multi-pass membrane protein</topology>
    </subcellularLocation>
</comment>
<keyword evidence="3 6" id="KW-0812">Transmembrane</keyword>
<keyword evidence="5 6" id="KW-0472">Membrane</keyword>
<feature type="transmembrane region" description="Helical" evidence="6">
    <location>
        <begin position="96"/>
        <end position="117"/>
    </location>
</feature>
<feature type="transmembrane region" description="Helical" evidence="6">
    <location>
        <begin position="129"/>
        <end position="146"/>
    </location>
</feature>
<evidence type="ECO:0000256" key="1">
    <source>
        <dbReference type="ARBA" id="ARBA00004651"/>
    </source>
</evidence>
<sequence>MSEAKSPRGNSVLWRSLTFYEKFEQVVVFVLTILIALIVLAALWNLLKLVATSLLLVDIFNPTDPAVFQTVFGAIFTVVIALEFKRSLLVIVERRFGIVQVRAVVMIAMLAVVRKFIILDLSQTEAMKLLALGAAILALGIVYWLVRDQDRREAEAAALESTETRPP</sequence>
<evidence type="ECO:0000313" key="7">
    <source>
        <dbReference type="EMBL" id="MBW6401411.1"/>
    </source>
</evidence>
<dbReference type="EMBL" id="JAHYBZ010000011">
    <property type="protein sequence ID" value="MBW6401411.1"/>
    <property type="molecule type" value="Genomic_DNA"/>
</dbReference>
<evidence type="ECO:0000313" key="8">
    <source>
        <dbReference type="Proteomes" id="UP001196565"/>
    </source>
</evidence>
<evidence type="ECO:0000256" key="2">
    <source>
        <dbReference type="ARBA" id="ARBA00022475"/>
    </source>
</evidence>
<dbReference type="Proteomes" id="UP001196565">
    <property type="component" value="Unassembled WGS sequence"/>
</dbReference>
<reference evidence="7 8" key="1">
    <citation type="submission" date="2021-07" db="EMBL/GenBank/DDBJ databases">
        <authorList>
            <person name="So Y."/>
        </authorList>
    </citation>
    <scope>NUCLEOTIDE SEQUENCE [LARGE SCALE GENOMIC DNA]</scope>
    <source>
        <strain evidence="7 8">HJA6</strain>
    </source>
</reference>
<organism evidence="7 8">
    <name type="scientific">Roseomonas alba</name>
    <dbReference type="NCBI Taxonomy" id="2846776"/>
    <lineage>
        <taxon>Bacteria</taxon>
        <taxon>Pseudomonadati</taxon>
        <taxon>Pseudomonadota</taxon>
        <taxon>Alphaproteobacteria</taxon>
        <taxon>Acetobacterales</taxon>
        <taxon>Roseomonadaceae</taxon>
        <taxon>Roseomonas</taxon>
    </lineage>
</organism>
<evidence type="ECO:0000256" key="6">
    <source>
        <dbReference type="SAM" id="Phobius"/>
    </source>
</evidence>
<dbReference type="InterPro" id="IPR020948">
    <property type="entry name" value="P_starv_induced_PsiE-like"/>
</dbReference>
<keyword evidence="4 6" id="KW-1133">Transmembrane helix</keyword>
<evidence type="ECO:0000256" key="3">
    <source>
        <dbReference type="ARBA" id="ARBA00022692"/>
    </source>
</evidence>
<name>A0ABS7AGM5_9PROT</name>
<evidence type="ECO:0000256" key="5">
    <source>
        <dbReference type="ARBA" id="ARBA00023136"/>
    </source>
</evidence>
<keyword evidence="2" id="KW-1003">Cell membrane</keyword>
<comment type="caution">
    <text evidence="7">The sequence shown here is derived from an EMBL/GenBank/DDBJ whole genome shotgun (WGS) entry which is preliminary data.</text>
</comment>
<dbReference type="Pfam" id="PF06146">
    <property type="entry name" value="PsiE"/>
    <property type="match status" value="1"/>
</dbReference>